<dbReference type="Proteomes" id="UP000013307">
    <property type="component" value="Chromosome"/>
</dbReference>
<dbReference type="HOGENOM" id="CLU_3075126_0_0_2"/>
<organism evidence="1 2">
    <name type="scientific">Archaeoglobus sulfaticallidus PM70-1</name>
    <dbReference type="NCBI Taxonomy" id="387631"/>
    <lineage>
        <taxon>Archaea</taxon>
        <taxon>Methanobacteriati</taxon>
        <taxon>Methanobacteriota</taxon>
        <taxon>Archaeoglobi</taxon>
        <taxon>Archaeoglobales</taxon>
        <taxon>Archaeoglobaceae</taxon>
        <taxon>Archaeoglobus</taxon>
    </lineage>
</organism>
<sequence length="52" mass="6489">MFELGDLHVYYCKYAITYIRMIFYATQLFCQFCLKNGINIERFVERVRRRRV</sequence>
<evidence type="ECO:0000313" key="2">
    <source>
        <dbReference type="Proteomes" id="UP000013307"/>
    </source>
</evidence>
<evidence type="ECO:0000313" key="1">
    <source>
        <dbReference type="EMBL" id="AGK61889.1"/>
    </source>
</evidence>
<proteinExistence type="predicted"/>
<dbReference type="AlphaFoldDB" id="N0BE37"/>
<dbReference type="EMBL" id="CP005290">
    <property type="protein sequence ID" value="AGK61889.1"/>
    <property type="molecule type" value="Genomic_DNA"/>
</dbReference>
<name>N0BE37_9EURY</name>
<dbReference type="GeneID" id="54768349"/>
<accession>N0BE37</accession>
<keyword evidence="2" id="KW-1185">Reference proteome</keyword>
<gene>
    <name evidence="1" type="ORF">Asulf_01923</name>
</gene>
<dbReference type="RefSeq" id="WP_015591485.1">
    <property type="nucleotide sequence ID" value="NC_021169.1"/>
</dbReference>
<reference evidence="1 2" key="1">
    <citation type="journal article" date="2013" name="Genome Announc.">
        <title>Complete Genome Sequence of the Thermophilic and Facultatively Chemolithoautotrophic Sulfate Reducer Archaeoglobus sulfaticallidus Strain PM70-1T.</title>
        <authorList>
            <person name="Stokke R."/>
            <person name="Hocking W.P."/>
            <person name="Steinsbu B.O."/>
            <person name="Steen I.H."/>
        </authorList>
    </citation>
    <scope>NUCLEOTIDE SEQUENCE [LARGE SCALE GENOMIC DNA]</scope>
    <source>
        <strain evidence="1">PM70-1</strain>
    </source>
</reference>
<dbReference type="KEGG" id="ast:Asulf_01923"/>
<protein>
    <submittedName>
        <fullName evidence="1">Uncharacterized protein</fullName>
    </submittedName>
</protein>